<organism evidence="1 2">
    <name type="scientific">Sporothrix schenckii 1099-18</name>
    <dbReference type="NCBI Taxonomy" id="1397361"/>
    <lineage>
        <taxon>Eukaryota</taxon>
        <taxon>Fungi</taxon>
        <taxon>Dikarya</taxon>
        <taxon>Ascomycota</taxon>
        <taxon>Pezizomycotina</taxon>
        <taxon>Sordariomycetes</taxon>
        <taxon>Sordariomycetidae</taxon>
        <taxon>Ophiostomatales</taxon>
        <taxon>Ophiostomataceae</taxon>
        <taxon>Sporothrix</taxon>
    </lineage>
</organism>
<reference evidence="1 2" key="2">
    <citation type="journal article" date="2015" name="Eukaryot. Cell">
        <title>Asexual propagation of a virulent clone complex in a human and feline outbreak of sporotrichosis.</title>
        <authorList>
            <person name="Teixeira Mde M."/>
            <person name="Rodrigues A.M."/>
            <person name="Tsui C.K."/>
            <person name="de Almeida L.G."/>
            <person name="Van Diepeningen A.D."/>
            <person name="van den Ende B.G."/>
            <person name="Fernandes G.F."/>
            <person name="Kano R."/>
            <person name="Hamelin R.C."/>
            <person name="Lopes-Bezerra L.M."/>
            <person name="Vasconcelos A.T."/>
            <person name="de Hoog S."/>
            <person name="de Camargo Z.P."/>
            <person name="Felipe M.S."/>
        </authorList>
    </citation>
    <scope>NUCLEOTIDE SEQUENCE [LARGE SCALE GENOMIC DNA]</scope>
    <source>
        <strain evidence="1 2">1099-18</strain>
    </source>
</reference>
<gene>
    <name evidence="1" type="ORF">SPSK_04746</name>
</gene>
<dbReference type="EMBL" id="AXCR01000010">
    <property type="protein sequence ID" value="KJR82867.1"/>
    <property type="molecule type" value="Genomic_DNA"/>
</dbReference>
<dbReference type="GeneID" id="27666818"/>
<comment type="caution">
    <text evidence="1">The sequence shown here is derived from an EMBL/GenBank/DDBJ whole genome shotgun (WGS) entry which is preliminary data.</text>
</comment>
<dbReference type="RefSeq" id="XP_016585543.1">
    <property type="nucleotide sequence ID" value="XM_016731541.1"/>
</dbReference>
<protein>
    <submittedName>
        <fullName evidence="1">Uncharacterized protein</fullName>
    </submittedName>
</protein>
<sequence>MYDDMCEASAAAAVPATALGSSDVAAIVSATSLRRRLSSSSAMLRFRTRSISLPDVIAGYLRNGPCRTQSLLGRLQYARL</sequence>
<evidence type="ECO:0000313" key="2">
    <source>
        <dbReference type="Proteomes" id="UP000033710"/>
    </source>
</evidence>
<name>A0A0F2LZH5_SPOSC</name>
<accession>A0A0F2LZH5</accession>
<dbReference type="KEGG" id="ssck:SPSK_04746"/>
<reference evidence="1 2" key="1">
    <citation type="journal article" date="2014" name="BMC Genomics">
        <title>Comparative genomics of the major fungal agents of human and animal Sporotrichosis: Sporothrix schenckii and Sporothrix brasiliensis.</title>
        <authorList>
            <person name="Teixeira M.M."/>
            <person name="de Almeida L.G."/>
            <person name="Kubitschek-Barreira P."/>
            <person name="Alves F.L."/>
            <person name="Kioshima E.S."/>
            <person name="Abadio A.K."/>
            <person name="Fernandes L."/>
            <person name="Derengowski L.S."/>
            <person name="Ferreira K.S."/>
            <person name="Souza R.C."/>
            <person name="Ruiz J.C."/>
            <person name="de Andrade N.C."/>
            <person name="Paes H.C."/>
            <person name="Nicola A.M."/>
            <person name="Albuquerque P."/>
            <person name="Gerber A.L."/>
            <person name="Martins V.P."/>
            <person name="Peconick L.D."/>
            <person name="Neto A.V."/>
            <person name="Chaucanez C.B."/>
            <person name="Silva P.A."/>
            <person name="Cunha O.L."/>
            <person name="de Oliveira F.F."/>
            <person name="dos Santos T.C."/>
            <person name="Barros A.L."/>
            <person name="Soares M.A."/>
            <person name="de Oliveira L.M."/>
            <person name="Marini M.M."/>
            <person name="Villalobos-Duno H."/>
            <person name="Cunha M.M."/>
            <person name="de Hoog S."/>
            <person name="da Silveira J.F."/>
            <person name="Henrissat B."/>
            <person name="Nino-Vega G.A."/>
            <person name="Cisalpino P.S."/>
            <person name="Mora-Montes H.M."/>
            <person name="Almeida S.R."/>
            <person name="Stajich J.E."/>
            <person name="Lopes-Bezerra L.M."/>
            <person name="Vasconcelos A.T."/>
            <person name="Felipe M.S."/>
        </authorList>
    </citation>
    <scope>NUCLEOTIDE SEQUENCE [LARGE SCALE GENOMIC DNA]</scope>
    <source>
        <strain evidence="1 2">1099-18</strain>
    </source>
</reference>
<dbReference type="VEuPathDB" id="FungiDB:SPSK_04746"/>
<dbReference type="AlphaFoldDB" id="A0A0F2LZH5"/>
<proteinExistence type="predicted"/>
<evidence type="ECO:0000313" key="1">
    <source>
        <dbReference type="EMBL" id="KJR82867.1"/>
    </source>
</evidence>
<dbReference type="Proteomes" id="UP000033710">
    <property type="component" value="Unassembled WGS sequence"/>
</dbReference>